<organism evidence="3 4">
    <name type="scientific">Phialocephala subalpina</name>
    <dbReference type="NCBI Taxonomy" id="576137"/>
    <lineage>
        <taxon>Eukaryota</taxon>
        <taxon>Fungi</taxon>
        <taxon>Dikarya</taxon>
        <taxon>Ascomycota</taxon>
        <taxon>Pezizomycotina</taxon>
        <taxon>Leotiomycetes</taxon>
        <taxon>Helotiales</taxon>
        <taxon>Mollisiaceae</taxon>
        <taxon>Phialocephala</taxon>
        <taxon>Phialocephala fortinii species complex</taxon>
    </lineage>
</organism>
<dbReference type="Proteomes" id="UP000184330">
    <property type="component" value="Unassembled WGS sequence"/>
</dbReference>
<dbReference type="CDD" id="cd18186">
    <property type="entry name" value="BTB_POZ_ZBTB_KLHL-like"/>
    <property type="match status" value="1"/>
</dbReference>
<dbReference type="AlphaFoldDB" id="A0A1L7XM07"/>
<dbReference type="InterPro" id="IPR000210">
    <property type="entry name" value="BTB/POZ_dom"/>
</dbReference>
<keyword evidence="4" id="KW-1185">Reference proteome</keyword>
<reference evidence="3 4" key="1">
    <citation type="submission" date="2016-03" db="EMBL/GenBank/DDBJ databases">
        <authorList>
            <person name="Ploux O."/>
        </authorList>
    </citation>
    <scope>NUCLEOTIDE SEQUENCE [LARGE SCALE GENOMIC DNA]</scope>
    <source>
        <strain evidence="3 4">UAMH 11012</strain>
    </source>
</reference>
<evidence type="ECO:0000313" key="4">
    <source>
        <dbReference type="Proteomes" id="UP000184330"/>
    </source>
</evidence>
<gene>
    <name evidence="3" type="ORF">PAC_15991</name>
</gene>
<feature type="domain" description="BTB" evidence="2">
    <location>
        <begin position="645"/>
        <end position="707"/>
    </location>
</feature>
<protein>
    <recommendedName>
        <fullName evidence="2">BTB domain-containing protein</fullName>
    </recommendedName>
</protein>
<dbReference type="STRING" id="576137.A0A1L7XM07"/>
<feature type="compositionally biased region" description="Polar residues" evidence="1">
    <location>
        <begin position="55"/>
        <end position="73"/>
    </location>
</feature>
<dbReference type="Pfam" id="PF00651">
    <property type="entry name" value="BTB"/>
    <property type="match status" value="1"/>
</dbReference>
<evidence type="ECO:0000313" key="3">
    <source>
        <dbReference type="EMBL" id="CZR66090.1"/>
    </source>
</evidence>
<name>A0A1L7XM07_9HELO</name>
<dbReference type="OrthoDB" id="5865767at2759"/>
<dbReference type="PANTHER" id="PTHR47843:SF2">
    <property type="entry name" value="BTB DOMAIN-CONTAINING PROTEIN"/>
    <property type="match status" value="1"/>
</dbReference>
<evidence type="ECO:0000259" key="2">
    <source>
        <dbReference type="PROSITE" id="PS50097"/>
    </source>
</evidence>
<feature type="region of interest" description="Disordered" evidence="1">
    <location>
        <begin position="53"/>
        <end position="73"/>
    </location>
</feature>
<accession>A0A1L7XM07</accession>
<dbReference type="PROSITE" id="PS50097">
    <property type="entry name" value="BTB"/>
    <property type="match status" value="1"/>
</dbReference>
<dbReference type="PANTHER" id="PTHR47843">
    <property type="entry name" value="BTB DOMAIN-CONTAINING PROTEIN-RELATED"/>
    <property type="match status" value="1"/>
</dbReference>
<dbReference type="InterPro" id="IPR011333">
    <property type="entry name" value="SKP1/BTB/POZ_sf"/>
</dbReference>
<dbReference type="Gene3D" id="3.30.710.10">
    <property type="entry name" value="Potassium Channel Kv1.1, Chain A"/>
    <property type="match status" value="1"/>
</dbReference>
<evidence type="ECO:0000256" key="1">
    <source>
        <dbReference type="SAM" id="MobiDB-lite"/>
    </source>
</evidence>
<dbReference type="EMBL" id="FJOG01000034">
    <property type="protein sequence ID" value="CZR66090.1"/>
    <property type="molecule type" value="Genomic_DNA"/>
</dbReference>
<proteinExistence type="predicted"/>
<dbReference type="SUPFAM" id="SSF54695">
    <property type="entry name" value="POZ domain"/>
    <property type="match status" value="1"/>
</dbReference>
<sequence length="890" mass="99411">MLHTSDFDATRTTLGLGPRMTTLSHVITTTATPSGEEHTRISLNLGEPCHPDTVMSGSSSGIPPATGTDSGYASVTDGSHGSFCKGLIAGIAIPGSKLWSQKVKLKVFSQTVSEAAENRYADLMEFIPKGLDDYLLRARLGSKNISMGMRVLGEDEATASPWIFIQCDKAYTTKIKHFFKQDHIKSEYHPTSNDELMPPFRIFLCERPPRKIAATDEVDVYGQSHIGLATSSAPCCIRVIHPNGSSHIGTLGGVVKILTGDGIFQLYGMTVGHIFAGDDFLDDDSELYESMEVDEGEDSSTDDEDIVELELASLEDDDRDTSIEEEFTETAMNLDYDDSGLRENNKTHSVMGLGTDDLPEAPWSKLGRLVEVSGNTADHGMNFDWALVAIEDFLLYDSMAGTELIHVMQVDGKLKESHEAPDKRRSSKAVTVSGGASGIKDAILSASWSYLQLAPGKSLVRTYTLTLSNYRELQEGDCGAWVVDNQTYELYGYVVASGIFGEAYVLPLESSFKNVKDQLGAQDVYLPEAFEVASWLLRASYKTLEPYSSGFRDSQLVRPFKWSNQPPSLESADGGYLYGRHGISSRQFGSPRIKMASRAGQNRKTPAFNCECGEDADHATQLECDRDRKLKLHRSITAKITPFCPTIPIFVGADKQLFNVQKELLTLHSGYFKNQFKNQEEDDEEKPILLPTVKPPLFADFVAWMYTATFLKLDNDAFGGGAQTDHLWGLGSFLRAPAFQNFCMDDCREYCKDPNNPWPVLSYIELMYKIGDKGSKLRLFAAHSVLRRHPLKSFEKGSEEYKAWEGLFEEWPDLLRDMNKAAVKKWNGAFPWDDELRDEYMEKEGELDVQWEEQILGRGLENIKRDSKEKCVRSIVELDHLQRKKNRGRA</sequence>